<dbReference type="InterPro" id="IPR015943">
    <property type="entry name" value="WD40/YVTN_repeat-like_dom_sf"/>
</dbReference>
<accession>A0ABQ0CWS5</accession>
<evidence type="ECO:0000256" key="1">
    <source>
        <dbReference type="ARBA" id="ARBA00005564"/>
    </source>
</evidence>
<keyword evidence="2" id="KW-0732">Signal</keyword>
<comment type="similarity">
    <text evidence="1">Belongs to the cycloisomerase 2 family.</text>
</comment>
<dbReference type="SUPFAM" id="SSF51004">
    <property type="entry name" value="C-terminal (heme d1) domain of cytochrome cd1-nitrite reductase"/>
    <property type="match status" value="1"/>
</dbReference>
<feature type="signal peptide" evidence="2">
    <location>
        <begin position="1"/>
        <end position="16"/>
    </location>
</feature>
<evidence type="ECO:0008006" key="5">
    <source>
        <dbReference type="Google" id="ProtNLM"/>
    </source>
</evidence>
<protein>
    <recommendedName>
        <fullName evidence="5">3-carboxymuconate cyclase</fullName>
    </recommendedName>
</protein>
<gene>
    <name evidence="3" type="primary">g6150</name>
    <name evidence="3" type="ORF">EsDP_00006150</name>
</gene>
<reference evidence="4" key="1">
    <citation type="submission" date="2024-06" db="EMBL/GenBank/DDBJ databases">
        <title>Draft Genome Sequences of Epichloe bromicola Strains Isolated from Elymus ciliaris.</title>
        <authorList>
            <consortium name="Epichloe bromicola genome sequencing consortium"/>
            <person name="Miura A."/>
            <person name="Imano S."/>
            <person name="Ashida A."/>
            <person name="Sato I."/>
            <person name="Chiba S."/>
            <person name="Tanaka A."/>
            <person name="Camagna M."/>
            <person name="Takemoto D."/>
        </authorList>
    </citation>
    <scope>NUCLEOTIDE SEQUENCE [LARGE SCALE GENOMIC DNA]</scope>
    <source>
        <strain evidence="4">DP</strain>
    </source>
</reference>
<dbReference type="PANTHER" id="PTHR30344:SF1">
    <property type="entry name" value="6-PHOSPHOGLUCONOLACTONASE"/>
    <property type="match status" value="1"/>
</dbReference>
<evidence type="ECO:0000256" key="2">
    <source>
        <dbReference type="SAM" id="SignalP"/>
    </source>
</evidence>
<dbReference type="Gene3D" id="2.130.10.10">
    <property type="entry name" value="YVTN repeat-like/Quinoprotein amine dehydrogenase"/>
    <property type="match status" value="1"/>
</dbReference>
<evidence type="ECO:0000313" key="4">
    <source>
        <dbReference type="Proteomes" id="UP001562357"/>
    </source>
</evidence>
<name>A0ABQ0CWS5_9HYPO</name>
<dbReference type="InterPro" id="IPR019405">
    <property type="entry name" value="Lactonase_7-beta_prop"/>
</dbReference>
<dbReference type="Proteomes" id="UP001562357">
    <property type="component" value="Unassembled WGS sequence"/>
</dbReference>
<dbReference type="PANTHER" id="PTHR30344">
    <property type="entry name" value="6-PHOSPHOGLUCONOLACTONASE-RELATED"/>
    <property type="match status" value="1"/>
</dbReference>
<organism evidence="3 4">
    <name type="scientific">Epichloe bromicola</name>
    <dbReference type="NCBI Taxonomy" id="79588"/>
    <lineage>
        <taxon>Eukaryota</taxon>
        <taxon>Fungi</taxon>
        <taxon>Dikarya</taxon>
        <taxon>Ascomycota</taxon>
        <taxon>Pezizomycotina</taxon>
        <taxon>Sordariomycetes</taxon>
        <taxon>Hypocreomycetidae</taxon>
        <taxon>Hypocreales</taxon>
        <taxon>Clavicipitaceae</taxon>
        <taxon>Epichloe</taxon>
    </lineage>
</organism>
<dbReference type="Pfam" id="PF10282">
    <property type="entry name" value="Lactonase"/>
    <property type="match status" value="1"/>
</dbReference>
<dbReference type="EMBL" id="BAAFGZ010000330">
    <property type="protein sequence ID" value="GAB0137897.1"/>
    <property type="molecule type" value="Genomic_DNA"/>
</dbReference>
<feature type="chain" id="PRO_5046179434" description="3-carboxymuconate cyclase" evidence="2">
    <location>
        <begin position="17"/>
        <end position="399"/>
    </location>
</feature>
<dbReference type="InterPro" id="IPR050282">
    <property type="entry name" value="Cycloisomerase_2"/>
</dbReference>
<sequence length="399" mass="42400">MITALASLFLAATAQASFLYVSSYDGTVTTLDLKGTSSGRGAATVPLLRSVSSTHGCGGSPSWLTLDKAGSTLFCADEGLTARNGSIWSFETTGDGLRRLDQVMTLRGPVSGALYGKGRRGLAVAHYWSGTFTTWDVSDPSHLALVHTEQYKLAKPGPIADRQDASHPHETVLDLTGNFMVVPDLGADTIYVFAVSNSADLKLKALPSVHVKPGSGPRHVSFAARRGKTFMYVVTQLANTIIGYEVTYPGASIKFKQLFTISTHGVGGHVSNQVAAAEIAVSPDSRYLIVSSRRENSFSIPNFDPKNSTKIISDPLINFSIDAETGSLTRIQEVPCGGRVPRHFSFNKAGTLVAVGHQNDGRVVLINRDPHTGKLGSFAGYANIAGPVTSVVFNEKLGS</sequence>
<comment type="caution">
    <text evidence="3">The sequence shown here is derived from an EMBL/GenBank/DDBJ whole genome shotgun (WGS) entry which is preliminary data.</text>
</comment>
<dbReference type="InterPro" id="IPR011048">
    <property type="entry name" value="Haem_d1_sf"/>
</dbReference>
<proteinExistence type="inferred from homology"/>
<keyword evidence="4" id="KW-1185">Reference proteome</keyword>
<evidence type="ECO:0000313" key="3">
    <source>
        <dbReference type="EMBL" id="GAB0137897.1"/>
    </source>
</evidence>